<reference evidence="2 3" key="1">
    <citation type="submission" date="2014-02" db="EMBL/GenBank/DDBJ databases">
        <title>Single nucleus genome sequencing reveals high similarity among nuclei of an endomycorrhizal fungus.</title>
        <authorList>
            <person name="Lin K."/>
            <person name="Geurts R."/>
            <person name="Zhang Z."/>
            <person name="Limpens E."/>
            <person name="Saunders D.G."/>
            <person name="Mu D."/>
            <person name="Pang E."/>
            <person name="Cao H."/>
            <person name="Cha H."/>
            <person name="Lin T."/>
            <person name="Zhou Q."/>
            <person name="Shang Y."/>
            <person name="Li Y."/>
            <person name="Ivanov S."/>
            <person name="Sharma T."/>
            <person name="Velzen R.V."/>
            <person name="Ruijter N.D."/>
            <person name="Aanen D.K."/>
            <person name="Win J."/>
            <person name="Kamoun S."/>
            <person name="Bisseling T."/>
            <person name="Huang S."/>
        </authorList>
    </citation>
    <scope>NUCLEOTIDE SEQUENCE [LARGE SCALE GENOMIC DNA]</scope>
    <source>
        <strain evidence="3">DAOM197198w</strain>
    </source>
</reference>
<feature type="chain" id="PRO_5001473702" description="Ribosomal protein s17" evidence="1">
    <location>
        <begin position="20"/>
        <end position="202"/>
    </location>
</feature>
<dbReference type="PANTHER" id="PTHR34587">
    <property type="entry name" value="VWFA DOMAIN-CONTAINING PROTEIN"/>
    <property type="match status" value="1"/>
</dbReference>
<proteinExistence type="predicted"/>
<dbReference type="EMBL" id="JEMT01029571">
    <property type="protein sequence ID" value="EXX51822.1"/>
    <property type="molecule type" value="Genomic_DNA"/>
</dbReference>
<dbReference type="HOGENOM" id="CLU_1134075_0_0_1"/>
<comment type="caution">
    <text evidence="2">The sequence shown here is derived from an EMBL/GenBank/DDBJ whole genome shotgun (WGS) entry which is preliminary data.</text>
</comment>
<accession>A0A015I498</accession>
<gene>
    <name evidence="2" type="ORF">RirG_258360</name>
</gene>
<organism evidence="2 3">
    <name type="scientific">Rhizophagus irregularis (strain DAOM 197198w)</name>
    <name type="common">Glomus intraradices</name>
    <dbReference type="NCBI Taxonomy" id="1432141"/>
    <lineage>
        <taxon>Eukaryota</taxon>
        <taxon>Fungi</taxon>
        <taxon>Fungi incertae sedis</taxon>
        <taxon>Mucoromycota</taxon>
        <taxon>Glomeromycotina</taxon>
        <taxon>Glomeromycetes</taxon>
        <taxon>Glomerales</taxon>
        <taxon>Glomeraceae</taxon>
        <taxon>Rhizophagus</taxon>
    </lineage>
</organism>
<dbReference type="AlphaFoldDB" id="A0A015I498"/>
<evidence type="ECO:0000313" key="3">
    <source>
        <dbReference type="Proteomes" id="UP000022910"/>
    </source>
</evidence>
<feature type="signal peptide" evidence="1">
    <location>
        <begin position="1"/>
        <end position="19"/>
    </location>
</feature>
<evidence type="ECO:0008006" key="4">
    <source>
        <dbReference type="Google" id="ProtNLM"/>
    </source>
</evidence>
<dbReference type="OrthoDB" id="2336871at2759"/>
<evidence type="ECO:0000256" key="1">
    <source>
        <dbReference type="SAM" id="SignalP"/>
    </source>
</evidence>
<dbReference type="OMA" id="THQPVVM"/>
<dbReference type="Proteomes" id="UP000022910">
    <property type="component" value="Unassembled WGS sequence"/>
</dbReference>
<name>A0A015I498_RHIIW</name>
<evidence type="ECO:0000313" key="2">
    <source>
        <dbReference type="EMBL" id="EXX51822.1"/>
    </source>
</evidence>
<keyword evidence="1" id="KW-0732">Signal</keyword>
<dbReference type="InterPro" id="IPR053216">
    <property type="entry name" value="Appressorial_penetr-assoc"/>
</dbReference>
<keyword evidence="3" id="KW-1185">Reference proteome</keyword>
<dbReference type="PANTHER" id="PTHR34587:SF2">
    <property type="entry name" value="G-PROTEIN COUPLED RECEPTORS FAMILY 1 PROFILE DOMAIN-CONTAINING PROTEIN"/>
    <property type="match status" value="1"/>
</dbReference>
<sequence length="202" mass="21723">MKFTFAVTLLLAIVSVANAVDTIKPLAPSNFCKASKLTPADGTQLKQPSCVSLEIGQIPAVDKMVSALIVNPRNGQAIKRNTAFKVDTKISNLATGFFSDPAVDYYQIQQTLDGNGVIQGHSHITIQKLNGNNLLDPQVFAFFKGLNDAAVNGVLSVLVEKGLPQKGQYRICTMNSSNSHQPVVMPVAQRGAQDDCIRINVI</sequence>
<protein>
    <recommendedName>
        <fullName evidence="4">Ribosomal protein s17</fullName>
    </recommendedName>
</protein>
<dbReference type="STRING" id="1432141.A0A015I498"/>